<dbReference type="eggNOG" id="ENOG503112X">
    <property type="taxonomic scope" value="Bacteria"/>
</dbReference>
<protein>
    <submittedName>
        <fullName evidence="1">Uncharacterized protein</fullName>
    </submittedName>
</protein>
<dbReference type="OrthoDB" id="3197351at2"/>
<dbReference type="KEGG" id="mtt:Ftrac_0642"/>
<dbReference type="EMBL" id="CP002349">
    <property type="protein sequence ID" value="ADR20644.1"/>
    <property type="molecule type" value="Genomic_DNA"/>
</dbReference>
<dbReference type="HOGENOM" id="CLU_077332_0_1_10"/>
<evidence type="ECO:0000313" key="1">
    <source>
        <dbReference type="EMBL" id="ADR20644.1"/>
    </source>
</evidence>
<reference evidence="1 2" key="1">
    <citation type="journal article" date="2011" name="Stand. Genomic Sci.">
        <title>Complete genome sequence of Marivirga tractuosa type strain (H-43).</title>
        <authorList>
            <person name="Pagani I."/>
            <person name="Chertkov O."/>
            <person name="Lapidus A."/>
            <person name="Lucas S."/>
            <person name="Del Rio T.G."/>
            <person name="Tice H."/>
            <person name="Copeland A."/>
            <person name="Cheng J.F."/>
            <person name="Nolan M."/>
            <person name="Saunders E."/>
            <person name="Pitluck S."/>
            <person name="Held B."/>
            <person name="Goodwin L."/>
            <person name="Liolios K."/>
            <person name="Ovchinikova G."/>
            <person name="Ivanova N."/>
            <person name="Mavromatis K."/>
            <person name="Pati A."/>
            <person name="Chen A."/>
            <person name="Palaniappan K."/>
            <person name="Land M."/>
            <person name="Hauser L."/>
            <person name="Jeffries C.D."/>
            <person name="Detter J.C."/>
            <person name="Han C."/>
            <person name="Tapia R."/>
            <person name="Ngatchou-Djao O.D."/>
            <person name="Rohde M."/>
            <person name="Goker M."/>
            <person name="Spring S."/>
            <person name="Sikorski J."/>
            <person name="Woyke T."/>
            <person name="Bristow J."/>
            <person name="Eisen J.A."/>
            <person name="Markowitz V."/>
            <person name="Hugenholtz P."/>
            <person name="Klenk H.P."/>
            <person name="Kyrpides N.C."/>
        </authorList>
    </citation>
    <scope>NUCLEOTIDE SEQUENCE [LARGE SCALE GENOMIC DNA]</scope>
    <source>
        <strain evidence="2">ATCC 23168 / DSM 4126 / NBRC 15989 / NCIMB 1408 / VKM B-1430 / H-43</strain>
    </source>
</reference>
<dbReference type="AlphaFoldDB" id="E4TQT3"/>
<accession>E4TQT3</accession>
<keyword evidence="2" id="KW-1185">Reference proteome</keyword>
<dbReference type="Pfam" id="PF16264">
    <property type="entry name" value="SatD"/>
    <property type="match status" value="1"/>
</dbReference>
<dbReference type="InterPro" id="IPR032580">
    <property type="entry name" value="SatD"/>
</dbReference>
<dbReference type="Proteomes" id="UP000008720">
    <property type="component" value="Chromosome"/>
</dbReference>
<evidence type="ECO:0000313" key="2">
    <source>
        <dbReference type="Proteomes" id="UP000008720"/>
    </source>
</evidence>
<dbReference type="RefSeq" id="WP_013452795.1">
    <property type="nucleotide sequence ID" value="NC_014759.1"/>
</dbReference>
<name>E4TQT3_MARTH</name>
<organism evidence="1 2">
    <name type="scientific">Marivirga tractuosa (strain ATCC 23168 / DSM 4126 / NBRC 15989 / NCIMB 1408 / VKM B-1430 / H-43)</name>
    <name type="common">Microscilla tractuosa</name>
    <name type="synonym">Flexibacter tractuosus</name>
    <dbReference type="NCBI Taxonomy" id="643867"/>
    <lineage>
        <taxon>Bacteria</taxon>
        <taxon>Pseudomonadati</taxon>
        <taxon>Bacteroidota</taxon>
        <taxon>Cytophagia</taxon>
        <taxon>Cytophagales</taxon>
        <taxon>Marivirgaceae</taxon>
        <taxon>Marivirga</taxon>
    </lineage>
</organism>
<sequence>MNYQIIMADVINSSTFSGSALMKDFKKLIEKANKLFEKQIISPLTITLGDEFQGVVKDLNSAVELVFYLDQELLKSEFQLRYALQLGEIETPINKNIAYGMLGNGLTMARENLQYGKEENKRFSVSGYDDLLNEKLDKAFMLYDFFYMSWSEKEKSIVYQFLLGKEYKKVAEIFQKDNSTMWRKEKSLNLKEFKIAKQLIKLLLK</sequence>
<dbReference type="STRING" id="643867.Ftrac_0642"/>
<proteinExistence type="predicted"/>
<gene>
    <name evidence="1" type="ordered locus">Ftrac_0642</name>
</gene>